<gene>
    <name evidence="4" type="ORF">ET471_04480</name>
</gene>
<dbReference type="EMBL" id="CP035493">
    <property type="protein sequence ID" value="QAY69388.1"/>
    <property type="molecule type" value="Genomic_DNA"/>
</dbReference>
<dbReference type="Gene3D" id="3.30.420.150">
    <property type="entry name" value="Exopolyphosphatase. Domain 2"/>
    <property type="match status" value="1"/>
</dbReference>
<evidence type="ECO:0000313" key="4">
    <source>
        <dbReference type="EMBL" id="QAY69388.1"/>
    </source>
</evidence>
<comment type="similarity">
    <text evidence="1">Belongs to the GppA/Ppx family.</text>
</comment>
<organism evidence="4 5">
    <name type="scientific">Xylanimonas protaetiae</name>
    <dbReference type="NCBI Taxonomy" id="2509457"/>
    <lineage>
        <taxon>Bacteria</taxon>
        <taxon>Bacillati</taxon>
        <taxon>Actinomycetota</taxon>
        <taxon>Actinomycetes</taxon>
        <taxon>Micrococcales</taxon>
        <taxon>Promicromonosporaceae</taxon>
        <taxon>Xylanimonas</taxon>
    </lineage>
</organism>
<accession>A0A4P6FFL4</accession>
<keyword evidence="5" id="KW-1185">Reference proteome</keyword>
<dbReference type="Proteomes" id="UP000292118">
    <property type="component" value="Chromosome"/>
</dbReference>
<feature type="domain" description="Ppx/GppA phosphatase N-terminal" evidence="3">
    <location>
        <begin position="30"/>
        <end position="307"/>
    </location>
</feature>
<evidence type="ECO:0000256" key="1">
    <source>
        <dbReference type="ARBA" id="ARBA00007125"/>
    </source>
</evidence>
<dbReference type="AlphaFoldDB" id="A0A4P6FFL4"/>
<dbReference type="InterPro" id="IPR003695">
    <property type="entry name" value="Ppx_GppA_N"/>
</dbReference>
<dbReference type="Gene3D" id="3.30.420.40">
    <property type="match status" value="1"/>
</dbReference>
<reference evidence="4 5" key="1">
    <citation type="submission" date="2019-01" db="EMBL/GenBank/DDBJ databases">
        <title>Genome sequencing of strain FW10M-9.</title>
        <authorList>
            <person name="Heo J."/>
            <person name="Kim S.-J."/>
            <person name="Kim J.-S."/>
            <person name="Hong S.-B."/>
            <person name="Kwon S.-W."/>
        </authorList>
    </citation>
    <scope>NUCLEOTIDE SEQUENCE [LARGE SCALE GENOMIC DNA]</scope>
    <source>
        <strain evidence="4 5">FW10M-9</strain>
    </source>
</reference>
<dbReference type="PANTHER" id="PTHR30005:SF0">
    <property type="entry name" value="RETROGRADE REGULATION PROTEIN 2"/>
    <property type="match status" value="1"/>
</dbReference>
<dbReference type="CDD" id="cd24056">
    <property type="entry name" value="ASKHA_NBD_MtPPX1-like"/>
    <property type="match status" value="1"/>
</dbReference>
<dbReference type="InterPro" id="IPR043129">
    <property type="entry name" value="ATPase_NBD"/>
</dbReference>
<evidence type="ECO:0000259" key="3">
    <source>
        <dbReference type="Pfam" id="PF02541"/>
    </source>
</evidence>
<name>A0A4P6FFL4_9MICO</name>
<proteinExistence type="inferred from homology"/>
<dbReference type="KEGG" id="xya:ET471_04480"/>
<dbReference type="PANTHER" id="PTHR30005">
    <property type="entry name" value="EXOPOLYPHOSPHATASE"/>
    <property type="match status" value="1"/>
</dbReference>
<protein>
    <submittedName>
        <fullName evidence="4">Ppx/GppA family phosphatase</fullName>
    </submittedName>
</protein>
<keyword evidence="2" id="KW-0378">Hydrolase</keyword>
<dbReference type="FunFam" id="3.30.420.150:FF:000006">
    <property type="entry name" value="Ppx/GppA family phosphatase"/>
    <property type="match status" value="1"/>
</dbReference>
<dbReference type="OrthoDB" id="9793035at2"/>
<sequence>MRLGVIDIGSNTVHLAVLDAAPGVRPVPAASESMEVRLMRFLEPDGSINDEGVAALDAAVTRAAAIGRAQDAEQTLAIATSALREATNGPEVLAMLEERAGVPIEVLAGVDEARLTFLAARRWYGWGAGRLLLLDIGGGSLEIAAGNDENPELALSVPLGAGRMTREFLWEADPPTNGDVARLREHVRHTLGGSLGAGAAELVGDHVVATSKTFRSLARLAGMPREVLGAGQRYRMRLAHLDDWTPRLARLSSEDRTVLPGIGPRRSRQIVAGAVVAAEAMRALHVDEVEICPWALREGAILRHLERL</sequence>
<dbReference type="GO" id="GO:0016462">
    <property type="term" value="F:pyrophosphatase activity"/>
    <property type="evidence" value="ECO:0007669"/>
    <property type="project" value="TreeGrafter"/>
</dbReference>
<evidence type="ECO:0000313" key="5">
    <source>
        <dbReference type="Proteomes" id="UP000292118"/>
    </source>
</evidence>
<dbReference type="InterPro" id="IPR050273">
    <property type="entry name" value="GppA/Ppx_hydrolase"/>
</dbReference>
<dbReference type="SUPFAM" id="SSF53067">
    <property type="entry name" value="Actin-like ATPase domain"/>
    <property type="match status" value="2"/>
</dbReference>
<evidence type="ECO:0000256" key="2">
    <source>
        <dbReference type="ARBA" id="ARBA00022801"/>
    </source>
</evidence>
<dbReference type="Pfam" id="PF02541">
    <property type="entry name" value="Ppx-GppA"/>
    <property type="match status" value="1"/>
</dbReference>
<dbReference type="RefSeq" id="WP_129186788.1">
    <property type="nucleotide sequence ID" value="NZ_CP035493.1"/>
</dbReference>